<keyword evidence="1" id="KW-0540">Nuclease</keyword>
<gene>
    <name evidence="7" type="ORF">KKP3000_000488</name>
</gene>
<keyword evidence="8" id="KW-1185">Reference proteome</keyword>
<dbReference type="Gene3D" id="3.40.960.10">
    <property type="entry name" value="VSR Endonuclease"/>
    <property type="match status" value="1"/>
</dbReference>
<comment type="caution">
    <text evidence="7">The sequence shown here is derived from an EMBL/GenBank/DDBJ whole genome shotgun (WGS) entry which is preliminary data.</text>
</comment>
<keyword evidence="3" id="KW-0227">DNA damage</keyword>
<proteinExistence type="inferred from homology"/>
<evidence type="ECO:0000256" key="2">
    <source>
        <dbReference type="ARBA" id="ARBA00022759"/>
    </source>
</evidence>
<dbReference type="RefSeq" id="WP_275474149.1">
    <property type="nucleotide sequence ID" value="NZ_CP162940.1"/>
</dbReference>
<evidence type="ECO:0000313" key="8">
    <source>
        <dbReference type="Proteomes" id="UP001579974"/>
    </source>
</evidence>
<protein>
    <submittedName>
        <fullName evidence="7">Very short patch repair endonuclease</fullName>
    </submittedName>
</protein>
<reference evidence="7 8" key="1">
    <citation type="journal article" date="2024" name="Int. J. Mol. Sci.">
        <title>Exploration of Alicyclobacillus spp. Genome in Search of Antibiotic Resistance.</title>
        <authorList>
            <person name="Bucka-Kolendo J."/>
            <person name="Kiousi D.E."/>
            <person name="Dekowska A."/>
            <person name="Mikolajczuk-Szczyrba A."/>
            <person name="Karadedos D.M."/>
            <person name="Michael P."/>
            <person name="Galanis A."/>
            <person name="Sokolowska B."/>
        </authorList>
    </citation>
    <scope>NUCLEOTIDE SEQUENCE [LARGE SCALE GENOMIC DNA]</scope>
    <source>
        <strain evidence="7 8">KKP 3000</strain>
    </source>
</reference>
<evidence type="ECO:0000256" key="4">
    <source>
        <dbReference type="ARBA" id="ARBA00022801"/>
    </source>
</evidence>
<dbReference type="GO" id="GO:0004519">
    <property type="term" value="F:endonuclease activity"/>
    <property type="evidence" value="ECO:0007669"/>
    <property type="project" value="UniProtKB-KW"/>
</dbReference>
<dbReference type="NCBIfam" id="TIGR00632">
    <property type="entry name" value="vsr"/>
    <property type="match status" value="1"/>
</dbReference>
<evidence type="ECO:0000313" key="7">
    <source>
        <dbReference type="EMBL" id="MFB5191711.1"/>
    </source>
</evidence>
<keyword evidence="5" id="KW-0234">DNA repair</keyword>
<accession>A0ABV5AHJ0</accession>
<dbReference type="CDD" id="cd00221">
    <property type="entry name" value="Vsr"/>
    <property type="match status" value="1"/>
</dbReference>
<evidence type="ECO:0000256" key="1">
    <source>
        <dbReference type="ARBA" id="ARBA00022722"/>
    </source>
</evidence>
<evidence type="ECO:0000256" key="5">
    <source>
        <dbReference type="ARBA" id="ARBA00023204"/>
    </source>
</evidence>
<dbReference type="Proteomes" id="UP001579974">
    <property type="component" value="Unassembled WGS sequence"/>
</dbReference>
<keyword evidence="2 7" id="KW-0255">Endonuclease</keyword>
<dbReference type="SUPFAM" id="SSF52980">
    <property type="entry name" value="Restriction endonuclease-like"/>
    <property type="match status" value="1"/>
</dbReference>
<dbReference type="Pfam" id="PF03852">
    <property type="entry name" value="Vsr"/>
    <property type="match status" value="1"/>
</dbReference>
<comment type="similarity">
    <text evidence="6">Belongs to the Vsr family.</text>
</comment>
<sequence length="157" mass="18234">MADIVSPDDRSRMMGGIKNKNTKPELLIRSGLHKLGFRYHVNYLKLPGQPDLVLPRYRAVIFVHGCFWHRHDCHLFRWPSTREEFWKRKILANVERDKKTVGTLIASGWRVLIVWECAIKGKTRRPVGEVLDECATWLKSQIQYDEIRGMGSSGTSE</sequence>
<keyword evidence="4" id="KW-0378">Hydrolase</keyword>
<dbReference type="EMBL" id="JBDXSU010000013">
    <property type="protein sequence ID" value="MFB5191711.1"/>
    <property type="molecule type" value="Genomic_DNA"/>
</dbReference>
<evidence type="ECO:0000256" key="6">
    <source>
        <dbReference type="ARBA" id="ARBA00029466"/>
    </source>
</evidence>
<dbReference type="InterPro" id="IPR011335">
    <property type="entry name" value="Restrct_endonuc-II-like"/>
</dbReference>
<dbReference type="InterPro" id="IPR004603">
    <property type="entry name" value="DNA_mismatch_endonuc_vsr"/>
</dbReference>
<evidence type="ECO:0000256" key="3">
    <source>
        <dbReference type="ARBA" id="ARBA00022763"/>
    </source>
</evidence>
<organism evidence="7 8">
    <name type="scientific">Alicyclobacillus fastidiosus</name>
    <dbReference type="NCBI Taxonomy" id="392011"/>
    <lineage>
        <taxon>Bacteria</taxon>
        <taxon>Bacillati</taxon>
        <taxon>Bacillota</taxon>
        <taxon>Bacilli</taxon>
        <taxon>Bacillales</taxon>
        <taxon>Alicyclobacillaceae</taxon>
        <taxon>Alicyclobacillus</taxon>
    </lineage>
</organism>
<name>A0ABV5AHJ0_9BACL</name>